<evidence type="ECO:0000259" key="3">
    <source>
        <dbReference type="Pfam" id="PF19960"/>
    </source>
</evidence>
<dbReference type="RefSeq" id="WP_095044941.1">
    <property type="nucleotide sequence ID" value="NZ_LN890656.1"/>
</dbReference>
<feature type="transmembrane region" description="Helical" evidence="2">
    <location>
        <begin position="210"/>
        <end position="229"/>
    </location>
</feature>
<dbReference type="KEGG" id="pbf:CFX0092_B0005"/>
<dbReference type="OrthoDB" id="9808890at2"/>
<dbReference type="InterPro" id="IPR045435">
    <property type="entry name" value="EAD7"/>
</dbReference>
<keyword evidence="5" id="KW-1185">Reference proteome</keyword>
<feature type="compositionally biased region" description="Pro residues" evidence="1">
    <location>
        <begin position="461"/>
        <end position="488"/>
    </location>
</feature>
<reference evidence="4" key="1">
    <citation type="submission" date="2016-01" db="EMBL/GenBank/DDBJ databases">
        <authorList>
            <person name="Mcilroy J.S."/>
            <person name="Karst M S."/>
            <person name="Albertsen M."/>
        </authorList>
    </citation>
    <scope>NUCLEOTIDE SEQUENCE</scope>
    <source>
        <strain evidence="4">Cfx-K</strain>
    </source>
</reference>
<keyword evidence="2" id="KW-0472">Membrane</keyword>
<accession>A0A160T7D2</accession>
<keyword evidence="2" id="KW-1133">Transmembrane helix</keyword>
<gene>
    <name evidence="4" type="ORF">CFX0092_B0005</name>
</gene>
<evidence type="ECO:0000256" key="1">
    <source>
        <dbReference type="SAM" id="MobiDB-lite"/>
    </source>
</evidence>
<feature type="domain" description="Effector-associated" evidence="3">
    <location>
        <begin position="99"/>
        <end position="151"/>
    </location>
</feature>
<keyword evidence="2" id="KW-0812">Transmembrane</keyword>
<feature type="compositionally biased region" description="Polar residues" evidence="1">
    <location>
        <begin position="289"/>
        <end position="306"/>
    </location>
</feature>
<evidence type="ECO:0000313" key="5">
    <source>
        <dbReference type="Proteomes" id="UP000215027"/>
    </source>
</evidence>
<feature type="region of interest" description="Disordered" evidence="1">
    <location>
        <begin position="421"/>
        <end position="488"/>
    </location>
</feature>
<dbReference type="AlphaFoldDB" id="A0A160T7D2"/>
<evidence type="ECO:0000313" key="4">
    <source>
        <dbReference type="EMBL" id="CUS05539.1"/>
    </source>
</evidence>
<protein>
    <recommendedName>
        <fullName evidence="3">Effector-associated domain-containing protein</fullName>
    </recommendedName>
</protein>
<name>A0A160T7D2_9CHLR</name>
<organism evidence="4 5">
    <name type="scientific">Candidatus Promineifilum breve</name>
    <dbReference type="NCBI Taxonomy" id="1806508"/>
    <lineage>
        <taxon>Bacteria</taxon>
        <taxon>Bacillati</taxon>
        <taxon>Chloroflexota</taxon>
        <taxon>Ardenticatenia</taxon>
        <taxon>Candidatus Promineifilales</taxon>
        <taxon>Candidatus Promineifilaceae</taxon>
        <taxon>Candidatus Promineifilum</taxon>
    </lineage>
</organism>
<dbReference type="Proteomes" id="UP000215027">
    <property type="component" value="Chromosome II"/>
</dbReference>
<proteinExistence type="predicted"/>
<feature type="region of interest" description="Disordered" evidence="1">
    <location>
        <begin position="280"/>
        <end position="309"/>
    </location>
</feature>
<dbReference type="Gene3D" id="2.30.30.40">
    <property type="entry name" value="SH3 Domains"/>
    <property type="match status" value="1"/>
</dbReference>
<dbReference type="PRINTS" id="PR01217">
    <property type="entry name" value="PRICHEXTENSN"/>
</dbReference>
<dbReference type="Pfam" id="PF19960">
    <property type="entry name" value="EAD7"/>
    <property type="match status" value="1"/>
</dbReference>
<sequence length="488" mass="50102">MKLDEAIVVHFDETARVALAAGLGLDWPDAATLPGVPPVADAPVADAPVADAPAARAAALITAAARAGRAADLLAALAAARPAVPWAELPYPAATLARLHTALCRRHSLDSLRTLCFRLGLDYDDLPGESKAGRARELILALEREGRVGELFLERGGWGRRGAGGRGSRGAGGQGSRGARWLPATVATAYSYLVARIANLKTWFAASAPFILRLSYGGFVLAVAGLWLLTTFGNYELGIMNYEWGKAVGERRATPPAFQLTDERSPSLVDAIETPTVLQSAAELPPSPRATTQTTAALPSTAETSPSPLPCTPAPLHPCASSPPCTPAPLLPCAPATPSPAIVLIGDRGANVRRGPGAGYPVVVTLRAGARLELRAISPTGEWYQVRLPGQGSPWIDAGYATVIGGTGGVPVAMGVMGDEVRGTSEAGSPMAWAGASPTPPATATRAAVSTPAASPGSSLPTPPTPRPTTPPTQTPPRPTAAPTMPPP</sequence>
<evidence type="ECO:0000256" key="2">
    <source>
        <dbReference type="SAM" id="Phobius"/>
    </source>
</evidence>
<dbReference type="EMBL" id="LN890656">
    <property type="protein sequence ID" value="CUS05539.1"/>
    <property type="molecule type" value="Genomic_DNA"/>
</dbReference>
<feature type="compositionally biased region" description="Low complexity" evidence="1">
    <location>
        <begin position="432"/>
        <end position="460"/>
    </location>
</feature>